<keyword evidence="5 9" id="KW-0808">Transferase</keyword>
<comment type="caution">
    <text evidence="9">Lacks conserved residue(s) required for the propagation of feature annotation.</text>
</comment>
<evidence type="ECO:0000256" key="8">
    <source>
        <dbReference type="ARBA" id="ARBA00022840"/>
    </source>
</evidence>
<keyword evidence="7 9" id="KW-0418">Kinase</keyword>
<dbReference type="PANTHER" id="PTHR11406">
    <property type="entry name" value="PHOSPHOGLYCERATE KINASE"/>
    <property type="match status" value="1"/>
</dbReference>
<organism evidence="11 12">
    <name type="scientific">Jeongeupia chitinilytica</name>
    <dbReference type="NCBI Taxonomy" id="1041641"/>
    <lineage>
        <taxon>Bacteria</taxon>
        <taxon>Pseudomonadati</taxon>
        <taxon>Pseudomonadota</taxon>
        <taxon>Betaproteobacteria</taxon>
        <taxon>Neisseriales</taxon>
        <taxon>Chitinibacteraceae</taxon>
        <taxon>Jeongeupia</taxon>
    </lineage>
</organism>
<dbReference type="InterPro" id="IPR015824">
    <property type="entry name" value="Phosphoglycerate_kinase_N"/>
</dbReference>
<dbReference type="InterPro" id="IPR001576">
    <property type="entry name" value="Phosphoglycerate_kinase"/>
</dbReference>
<evidence type="ECO:0000313" key="12">
    <source>
        <dbReference type="Proteomes" id="UP000604737"/>
    </source>
</evidence>
<feature type="binding site" evidence="9">
    <location>
        <position position="196"/>
    </location>
    <ligand>
        <name>ATP</name>
        <dbReference type="ChEBI" id="CHEBI:30616"/>
    </ligand>
</feature>
<dbReference type="HAMAP" id="MF_00145">
    <property type="entry name" value="Phosphoglyc_kinase"/>
    <property type="match status" value="1"/>
</dbReference>
<name>A0ABQ3H661_9NEIS</name>
<evidence type="ECO:0000256" key="10">
    <source>
        <dbReference type="RuleBase" id="RU000532"/>
    </source>
</evidence>
<feature type="binding site" evidence="9">
    <location>
        <position position="145"/>
    </location>
    <ligand>
        <name>substrate</name>
    </ligand>
</feature>
<feature type="binding site" evidence="9">
    <location>
        <begin position="59"/>
        <end position="62"/>
    </location>
    <ligand>
        <name>substrate</name>
    </ligand>
</feature>
<evidence type="ECO:0000256" key="1">
    <source>
        <dbReference type="ARBA" id="ARBA00000642"/>
    </source>
</evidence>
<evidence type="ECO:0000256" key="7">
    <source>
        <dbReference type="ARBA" id="ARBA00022777"/>
    </source>
</evidence>
<dbReference type="PANTHER" id="PTHR11406:SF23">
    <property type="entry name" value="PHOSPHOGLYCERATE KINASE 1, CHLOROPLASTIC-RELATED"/>
    <property type="match status" value="1"/>
</dbReference>
<feature type="binding site" evidence="9">
    <location>
        <position position="112"/>
    </location>
    <ligand>
        <name>substrate</name>
    </ligand>
</feature>
<dbReference type="EMBL" id="BMYO01000011">
    <property type="protein sequence ID" value="GHD69137.1"/>
    <property type="molecule type" value="Genomic_DNA"/>
</dbReference>
<dbReference type="PROSITE" id="PS00111">
    <property type="entry name" value="PGLYCERATE_KINASE"/>
    <property type="match status" value="1"/>
</dbReference>
<evidence type="ECO:0000313" key="11">
    <source>
        <dbReference type="EMBL" id="GHD69137.1"/>
    </source>
</evidence>
<dbReference type="RefSeq" id="WP_189462299.1">
    <property type="nucleotide sequence ID" value="NZ_BMYO01000011.1"/>
</dbReference>
<comment type="subcellular location">
    <subcellularLocation>
        <location evidence="9">Cytoplasm</location>
    </subcellularLocation>
</comment>
<sequence length="389" mass="40648">MAFRKLTDLAVAGLRVLIRADLNVPVKAGVIVDDTRIRASLPTIHAALRAGAGVMVMSHLGRPAEGAPGPDESLRPVAQRIGEFLGRTVPVITDWQDYRVRPGELVLLENVRANRGEKADSEALGRQYAALCDVFVNDAFGTAHRTEASTHAVARFAPQAVAGLLLAAEVEALGRILQAPARPLLAIVAGARLSTKLALLAPLADKVDQLVVGGAIANTFLLAEGRPVGRSLVDPDTVAQVRRVIDALRARGGEVLLPTDVIVGKRPDAAGPAEIRPVDAVRDDEMILDLGPESTAAIVAALDRAATVVWNGPVGAFEFGPFSHGTEAVARAIAAGPAFSIAAGGDTLAAVARYGLRDQVSYLSTGGSAFLALLGGQQLPAIRMLESRR</sequence>
<keyword evidence="9" id="KW-0963">Cytoplasm</keyword>
<dbReference type="Gene3D" id="3.40.50.1260">
    <property type="entry name" value="Phosphoglycerate kinase, N-terminal domain"/>
    <property type="match status" value="2"/>
</dbReference>
<evidence type="ECO:0000256" key="3">
    <source>
        <dbReference type="ARBA" id="ARBA00011245"/>
    </source>
</evidence>
<dbReference type="Pfam" id="PF00162">
    <property type="entry name" value="PGK"/>
    <property type="match status" value="1"/>
</dbReference>
<proteinExistence type="inferred from homology"/>
<evidence type="ECO:0000256" key="4">
    <source>
        <dbReference type="ARBA" id="ARBA00013061"/>
    </source>
</evidence>
<evidence type="ECO:0000256" key="6">
    <source>
        <dbReference type="ARBA" id="ARBA00022741"/>
    </source>
</evidence>
<dbReference type="InterPro" id="IPR036043">
    <property type="entry name" value="Phosphoglycerate_kinase_sf"/>
</dbReference>
<dbReference type="PIRSF" id="PIRSF000724">
    <property type="entry name" value="Pgk"/>
    <property type="match status" value="1"/>
</dbReference>
<feature type="binding site" evidence="9">
    <location>
        <begin position="344"/>
        <end position="347"/>
    </location>
    <ligand>
        <name>ATP</name>
        <dbReference type="ChEBI" id="CHEBI:30616"/>
    </ligand>
</feature>
<gene>
    <name evidence="9 11" type="primary">pgk</name>
    <name evidence="11" type="ORF">GCM10007350_35490</name>
</gene>
<dbReference type="EC" id="2.7.2.3" evidence="4 9"/>
<dbReference type="PRINTS" id="PR00477">
    <property type="entry name" value="PHGLYCKINASE"/>
</dbReference>
<evidence type="ECO:0000256" key="2">
    <source>
        <dbReference type="ARBA" id="ARBA00008982"/>
    </source>
</evidence>
<dbReference type="Proteomes" id="UP000604737">
    <property type="component" value="Unassembled WGS sequence"/>
</dbReference>
<accession>A0ABQ3H661</accession>
<comment type="catalytic activity">
    <reaction evidence="1 9 10">
        <text>(2R)-3-phosphoglycerate + ATP = (2R)-3-phospho-glyceroyl phosphate + ADP</text>
        <dbReference type="Rhea" id="RHEA:14801"/>
        <dbReference type="ChEBI" id="CHEBI:30616"/>
        <dbReference type="ChEBI" id="CHEBI:57604"/>
        <dbReference type="ChEBI" id="CHEBI:58272"/>
        <dbReference type="ChEBI" id="CHEBI:456216"/>
        <dbReference type="EC" id="2.7.2.3"/>
    </reaction>
</comment>
<keyword evidence="6 9" id="KW-0547">Nucleotide-binding</keyword>
<comment type="subunit">
    <text evidence="3 9">Monomer.</text>
</comment>
<keyword evidence="9" id="KW-0324">Glycolysis</keyword>
<evidence type="ECO:0000256" key="5">
    <source>
        <dbReference type="ARBA" id="ARBA00022679"/>
    </source>
</evidence>
<keyword evidence="8 9" id="KW-0067">ATP-binding</keyword>
<feature type="binding site" evidence="9">
    <location>
        <begin position="21"/>
        <end position="23"/>
    </location>
    <ligand>
        <name>substrate</name>
    </ligand>
</feature>
<comment type="similarity">
    <text evidence="2 9 10">Belongs to the phosphoglycerate kinase family.</text>
</comment>
<reference evidence="12" key="1">
    <citation type="journal article" date="2019" name="Int. J. Syst. Evol. Microbiol.">
        <title>The Global Catalogue of Microorganisms (GCM) 10K type strain sequencing project: providing services to taxonomists for standard genome sequencing and annotation.</title>
        <authorList>
            <consortium name="The Broad Institute Genomics Platform"/>
            <consortium name="The Broad Institute Genome Sequencing Center for Infectious Disease"/>
            <person name="Wu L."/>
            <person name="Ma J."/>
        </authorList>
    </citation>
    <scope>NUCLEOTIDE SEQUENCE [LARGE SCALE GENOMIC DNA]</scope>
    <source>
        <strain evidence="12">KCTC 23701</strain>
    </source>
</reference>
<feature type="binding site" evidence="9">
    <location>
        <position position="318"/>
    </location>
    <ligand>
        <name>ATP</name>
        <dbReference type="ChEBI" id="CHEBI:30616"/>
    </ligand>
</feature>
<comment type="caution">
    <text evidence="11">The sequence shown here is derived from an EMBL/GenBank/DDBJ whole genome shotgun (WGS) entry which is preliminary data.</text>
</comment>
<dbReference type="SUPFAM" id="SSF53748">
    <property type="entry name" value="Phosphoglycerate kinase"/>
    <property type="match status" value="1"/>
</dbReference>
<protein>
    <recommendedName>
        <fullName evidence="4 9">Phosphoglycerate kinase</fullName>
        <ecNumber evidence="4 9">2.7.2.3</ecNumber>
    </recommendedName>
</protein>
<dbReference type="GO" id="GO:0016301">
    <property type="term" value="F:kinase activity"/>
    <property type="evidence" value="ECO:0007669"/>
    <property type="project" value="UniProtKB-KW"/>
</dbReference>
<feature type="binding site" evidence="9">
    <location>
        <position position="36"/>
    </location>
    <ligand>
        <name>substrate</name>
    </ligand>
</feature>
<comment type="pathway">
    <text evidence="9">Carbohydrate degradation; glycolysis; pyruvate from D-glyceraldehyde 3-phosphate: step 2/5.</text>
</comment>
<evidence type="ECO:0000256" key="9">
    <source>
        <dbReference type="HAMAP-Rule" id="MF_00145"/>
    </source>
</evidence>
<dbReference type="InterPro" id="IPR015911">
    <property type="entry name" value="Phosphoglycerate_kinase_CS"/>
</dbReference>
<keyword evidence="12" id="KW-1185">Reference proteome</keyword>